<sequence>MIGGDRMGDQDREVVLFKIEILAGKILRSVILNRSLKNKKGPFCLSRHSLISRQ</sequence>
<evidence type="ECO:0000313" key="2">
    <source>
        <dbReference type="Proteomes" id="UP000593564"/>
    </source>
</evidence>
<reference evidence="1 2" key="2">
    <citation type="submission" date="2020-07" db="EMBL/GenBank/DDBJ databases">
        <title>Genome assembly of wild tea tree DASZ reveals pedigree and selection history of tea varieties.</title>
        <authorList>
            <person name="Zhang W."/>
        </authorList>
    </citation>
    <scope>NUCLEOTIDE SEQUENCE [LARGE SCALE GENOMIC DNA]</scope>
    <source>
        <strain evidence="2">cv. G240</strain>
        <tissue evidence="1">Leaf</tissue>
    </source>
</reference>
<comment type="caution">
    <text evidence="1">The sequence shown here is derived from an EMBL/GenBank/DDBJ whole genome shotgun (WGS) entry which is preliminary data.</text>
</comment>
<accession>A0A7J7HSF0</accession>
<proteinExistence type="predicted"/>
<name>A0A7J7HSF0_CAMSI</name>
<keyword evidence="2" id="KW-1185">Reference proteome</keyword>
<dbReference type="EMBL" id="JACBKZ010000003">
    <property type="protein sequence ID" value="KAF5955792.1"/>
    <property type="molecule type" value="Genomic_DNA"/>
</dbReference>
<reference evidence="2" key="1">
    <citation type="journal article" date="2020" name="Nat. Commun.">
        <title>Genome assembly of wild tea tree DASZ reveals pedigree and selection history of tea varieties.</title>
        <authorList>
            <person name="Zhang W."/>
            <person name="Zhang Y."/>
            <person name="Qiu H."/>
            <person name="Guo Y."/>
            <person name="Wan H."/>
            <person name="Zhang X."/>
            <person name="Scossa F."/>
            <person name="Alseekh S."/>
            <person name="Zhang Q."/>
            <person name="Wang P."/>
            <person name="Xu L."/>
            <person name="Schmidt M.H."/>
            <person name="Jia X."/>
            <person name="Li D."/>
            <person name="Zhu A."/>
            <person name="Guo F."/>
            <person name="Chen W."/>
            <person name="Ni D."/>
            <person name="Usadel B."/>
            <person name="Fernie A.R."/>
            <person name="Wen W."/>
        </authorList>
    </citation>
    <scope>NUCLEOTIDE SEQUENCE [LARGE SCALE GENOMIC DNA]</scope>
    <source>
        <strain evidence="2">cv. G240</strain>
    </source>
</reference>
<dbReference type="AlphaFoldDB" id="A0A7J7HSF0"/>
<evidence type="ECO:0000313" key="1">
    <source>
        <dbReference type="EMBL" id="KAF5955792.1"/>
    </source>
</evidence>
<organism evidence="1 2">
    <name type="scientific">Camellia sinensis</name>
    <name type="common">Tea plant</name>
    <name type="synonym">Thea sinensis</name>
    <dbReference type="NCBI Taxonomy" id="4442"/>
    <lineage>
        <taxon>Eukaryota</taxon>
        <taxon>Viridiplantae</taxon>
        <taxon>Streptophyta</taxon>
        <taxon>Embryophyta</taxon>
        <taxon>Tracheophyta</taxon>
        <taxon>Spermatophyta</taxon>
        <taxon>Magnoliopsida</taxon>
        <taxon>eudicotyledons</taxon>
        <taxon>Gunneridae</taxon>
        <taxon>Pentapetalae</taxon>
        <taxon>asterids</taxon>
        <taxon>Ericales</taxon>
        <taxon>Theaceae</taxon>
        <taxon>Camellia</taxon>
    </lineage>
</organism>
<protein>
    <submittedName>
        <fullName evidence="1">Uncharacterized protein</fullName>
    </submittedName>
</protein>
<dbReference type="Proteomes" id="UP000593564">
    <property type="component" value="Unassembled WGS sequence"/>
</dbReference>
<gene>
    <name evidence="1" type="ORF">HYC85_008648</name>
</gene>